<dbReference type="RefSeq" id="WP_239446846.1">
    <property type="nucleotide sequence ID" value="NZ_JAKRCW010000011.1"/>
</dbReference>
<protein>
    <submittedName>
        <fullName evidence="2">Uncharacterized protein</fullName>
    </submittedName>
</protein>
<accession>A0ABU1Z450</accession>
<dbReference type="InterPro" id="IPR046561">
    <property type="entry name" value="DUF6716"/>
</dbReference>
<reference evidence="2" key="1">
    <citation type="submission" date="2023-07" db="EMBL/GenBank/DDBJ databases">
        <title>Sequencing the genomes of 1000 actinobacteria strains.</title>
        <authorList>
            <person name="Klenk H.-P."/>
        </authorList>
    </citation>
    <scope>NUCLEOTIDE SEQUENCE</scope>
    <source>
        <strain evidence="2">DSM 13068</strain>
    </source>
</reference>
<feature type="compositionally biased region" description="Acidic residues" evidence="1">
    <location>
        <begin position="198"/>
        <end position="211"/>
    </location>
</feature>
<organism evidence="2 3">
    <name type="scientific">Pseudoglutamicibacter albus</name>
    <dbReference type="NCBI Taxonomy" id="98671"/>
    <lineage>
        <taxon>Bacteria</taxon>
        <taxon>Bacillati</taxon>
        <taxon>Actinomycetota</taxon>
        <taxon>Actinomycetes</taxon>
        <taxon>Micrococcales</taxon>
        <taxon>Micrococcaceae</taxon>
        <taxon>Pseudoglutamicibacter</taxon>
    </lineage>
</organism>
<name>A0ABU1Z450_9MICC</name>
<gene>
    <name evidence="2" type="ORF">J2S67_001799</name>
</gene>
<proteinExistence type="predicted"/>
<evidence type="ECO:0000313" key="2">
    <source>
        <dbReference type="EMBL" id="MDR7294531.1"/>
    </source>
</evidence>
<dbReference type="EMBL" id="JAVDXX010000001">
    <property type="protein sequence ID" value="MDR7294531.1"/>
    <property type="molecule type" value="Genomic_DNA"/>
</dbReference>
<comment type="caution">
    <text evidence="2">The sequence shown here is derived from an EMBL/GenBank/DDBJ whole genome shotgun (WGS) entry which is preliminary data.</text>
</comment>
<evidence type="ECO:0000256" key="1">
    <source>
        <dbReference type="SAM" id="MobiDB-lite"/>
    </source>
</evidence>
<keyword evidence="3" id="KW-1185">Reference proteome</keyword>
<evidence type="ECO:0000313" key="3">
    <source>
        <dbReference type="Proteomes" id="UP001180715"/>
    </source>
</evidence>
<sequence length="502" mass="54678">MTVRTIAAIADSDSYLKYAVHFLDQLKDWRRQVVVVRSHVIPTSVQTRAALAGTFLEGRPPAVVPVRKLSTNLNPMPDVVLVAATGPIAREVLIHFASLKNRPALITALPGIAFPATSRALGFRELSDTFMVHSLAEADAFAILGEKMSLDGITPRAVLPNGSFDSGFASHSSFGGNGFGGGTYDGGAYDAGAAGNAEADEDAEAVEEAGLDPERPAIDEPDPADAPEIVKAAQEQGHAPTPPLEEENILPPSFAVGRLPMLSHHEPPEPDMTSVNRIVFAPQAKMPFKQFQRLEILKALAETKRKHPEVEVIVKLRALRGEPQTHIERFPYDYLWENYCAETGEDQSLLDFQTGSLAERLTPGSALVTVSSTAAVEAIDRGLRVGIISDFGVTKKLLNAMFSESGLLMTLEEMQDLNIPHANQQWLRRNYFHTPEDVKAAHRRDMEHELAALADAARKGYLDVSAAAMARARTRAWRARLKTALPAPVWKAARNVRNAVRA</sequence>
<dbReference type="Proteomes" id="UP001180715">
    <property type="component" value="Unassembled WGS sequence"/>
</dbReference>
<feature type="region of interest" description="Disordered" evidence="1">
    <location>
        <begin position="192"/>
        <end position="224"/>
    </location>
</feature>
<dbReference type="Pfam" id="PF20471">
    <property type="entry name" value="DUF6716"/>
    <property type="match status" value="2"/>
</dbReference>